<feature type="transmembrane region" description="Helical" evidence="1">
    <location>
        <begin position="16"/>
        <end position="41"/>
    </location>
</feature>
<dbReference type="EMBL" id="AP012050">
    <property type="protein sequence ID" value="BAM46903.1"/>
    <property type="molecule type" value="Genomic_DNA"/>
</dbReference>
<reference evidence="2 3" key="1">
    <citation type="submission" date="2011-01" db="EMBL/GenBank/DDBJ databases">
        <title>Whole genome sequence of Amphibacillus xylinus NBRC 15112.</title>
        <authorList>
            <person name="Nakazawa H."/>
            <person name="Katano Y."/>
            <person name="Nakamura S."/>
            <person name="Sasagawa M."/>
            <person name="Fukada J."/>
            <person name="Arai T."/>
            <person name="Sasakura N."/>
            <person name="Mochizuki D."/>
            <person name="Hosoyama A."/>
            <person name="Harada K."/>
            <person name="Horikawa H."/>
            <person name="Kato Y."/>
            <person name="Harada T."/>
            <person name="Sasaki K."/>
            <person name="Sekiguchi M."/>
            <person name="Hodoyama M."/>
            <person name="Nishiko R."/>
            <person name="Narita H."/>
            <person name="Hanamaki A."/>
            <person name="Hata C."/>
            <person name="Konno Y."/>
            <person name="Niimura Y."/>
            <person name="Yamazaki S."/>
            <person name="Fujita N."/>
        </authorList>
    </citation>
    <scope>NUCLEOTIDE SEQUENCE [LARGE SCALE GENOMIC DNA]</scope>
    <source>
        <strain evidence="3">ATCC 51415 / DSM 6626 / JCM 7361 / LMG 17667 / NBRC 15112 / Ep01</strain>
    </source>
</reference>
<dbReference type="KEGG" id="axl:AXY_07710"/>
<keyword evidence="1" id="KW-1133">Transmembrane helix</keyword>
<dbReference type="Pfam" id="PF04854">
    <property type="entry name" value="DUF624"/>
    <property type="match status" value="1"/>
</dbReference>
<feature type="transmembrane region" description="Helical" evidence="1">
    <location>
        <begin position="190"/>
        <end position="207"/>
    </location>
</feature>
<evidence type="ECO:0008006" key="4">
    <source>
        <dbReference type="Google" id="ProtNLM"/>
    </source>
</evidence>
<name>K0J6V3_AMPXN</name>
<keyword evidence="1" id="KW-0812">Transmembrane</keyword>
<accession>K0J6V3</accession>
<feature type="transmembrane region" description="Helical" evidence="1">
    <location>
        <begin position="122"/>
        <end position="142"/>
    </location>
</feature>
<dbReference type="HOGENOM" id="CLU_099773_0_0_9"/>
<dbReference type="AlphaFoldDB" id="K0J6V3"/>
<dbReference type="RefSeq" id="WP_015009508.1">
    <property type="nucleotide sequence ID" value="NC_018704.1"/>
</dbReference>
<evidence type="ECO:0000313" key="3">
    <source>
        <dbReference type="Proteomes" id="UP000006294"/>
    </source>
</evidence>
<keyword evidence="1" id="KW-0472">Membrane</keyword>
<gene>
    <name evidence="2" type="ordered locus">AXY_07710</name>
</gene>
<dbReference type="Proteomes" id="UP000006294">
    <property type="component" value="Chromosome"/>
</dbReference>
<feature type="transmembrane region" description="Helical" evidence="1">
    <location>
        <begin position="98"/>
        <end position="116"/>
    </location>
</feature>
<dbReference type="InterPro" id="IPR006938">
    <property type="entry name" value="DUF624"/>
</dbReference>
<dbReference type="eggNOG" id="COG5578">
    <property type="taxonomic scope" value="Bacteria"/>
</dbReference>
<dbReference type="OrthoDB" id="2965305at2"/>
<dbReference type="STRING" id="698758.AXY_07710"/>
<organism evidence="2 3">
    <name type="scientific">Amphibacillus xylanus (strain ATCC 51415 / DSM 6626 / JCM 7361 / LMG 17667 / NBRC 15112 / Ep01)</name>
    <dbReference type="NCBI Taxonomy" id="698758"/>
    <lineage>
        <taxon>Bacteria</taxon>
        <taxon>Bacillati</taxon>
        <taxon>Bacillota</taxon>
        <taxon>Bacilli</taxon>
        <taxon>Bacillales</taxon>
        <taxon>Bacillaceae</taxon>
        <taxon>Amphibacillus</taxon>
    </lineage>
</organism>
<sequence length="223" mass="26499">MSKSIIERPIYQIINYIYAFFMTNLYFLLLISPFIVVYYLAEFTVQNILLYYVTLIPFGPAFAALLKTMDKLISDKVIRPTADFWQFFVRNFKVSIKYWLIQWTILVILIIDIYYANLNIPSLSIVFLIFIVFFLLLILYTFPILTRFEVKMKNLFIVSIYSLFRYIKVTLLNATTLLAFGVIYYTVPGITVLFFMSLICFFIMYNLQPVFNQLEAQFLNQEE</sequence>
<feature type="transmembrane region" description="Helical" evidence="1">
    <location>
        <begin position="47"/>
        <end position="66"/>
    </location>
</feature>
<proteinExistence type="predicted"/>
<feature type="transmembrane region" description="Helical" evidence="1">
    <location>
        <begin position="163"/>
        <end position="184"/>
    </location>
</feature>
<evidence type="ECO:0000313" key="2">
    <source>
        <dbReference type="EMBL" id="BAM46903.1"/>
    </source>
</evidence>
<evidence type="ECO:0000256" key="1">
    <source>
        <dbReference type="SAM" id="Phobius"/>
    </source>
</evidence>
<protein>
    <recommendedName>
        <fullName evidence="4">DUF624 domain-containing protein</fullName>
    </recommendedName>
</protein>
<keyword evidence="3" id="KW-1185">Reference proteome</keyword>